<organism evidence="1 2">
    <name type="scientific">Sulfurovum zhangzhouensis</name>
    <dbReference type="NCBI Taxonomy" id="3019067"/>
    <lineage>
        <taxon>Bacteria</taxon>
        <taxon>Pseudomonadati</taxon>
        <taxon>Campylobacterota</taxon>
        <taxon>Epsilonproteobacteria</taxon>
        <taxon>Campylobacterales</taxon>
        <taxon>Sulfurovaceae</taxon>
        <taxon>Sulfurovum</taxon>
    </lineage>
</organism>
<gene>
    <name evidence="1" type="ORF">PGH07_05305</name>
</gene>
<dbReference type="RefSeq" id="WP_289413176.1">
    <property type="nucleotide sequence ID" value="NZ_JAQIBD010000002.1"/>
</dbReference>
<keyword evidence="2" id="KW-1185">Reference proteome</keyword>
<reference evidence="1" key="1">
    <citation type="submission" date="2023-01" db="EMBL/GenBank/DDBJ databases">
        <title>Sulfurovum sp. zt1-1 genome assembly.</title>
        <authorList>
            <person name="Wang J."/>
        </authorList>
    </citation>
    <scope>NUCLEOTIDE SEQUENCE</scope>
    <source>
        <strain evidence="1">Zt1-1</strain>
    </source>
</reference>
<accession>A0ABT7QYJ5</accession>
<protein>
    <recommendedName>
        <fullName evidence="3">Phosphate ABC transporter substrate-binding protein</fullName>
    </recommendedName>
</protein>
<dbReference type="Gene3D" id="3.40.190.10">
    <property type="entry name" value="Periplasmic binding protein-like II"/>
    <property type="match status" value="1"/>
</dbReference>
<name>A0ABT7QYJ5_9BACT</name>
<proteinExistence type="predicted"/>
<comment type="caution">
    <text evidence="1">The sequence shown here is derived from an EMBL/GenBank/DDBJ whole genome shotgun (WGS) entry which is preliminary data.</text>
</comment>
<evidence type="ECO:0000313" key="1">
    <source>
        <dbReference type="EMBL" id="MDM5271584.1"/>
    </source>
</evidence>
<evidence type="ECO:0000313" key="2">
    <source>
        <dbReference type="Proteomes" id="UP001169069"/>
    </source>
</evidence>
<dbReference type="Proteomes" id="UP001169069">
    <property type="component" value="Unassembled WGS sequence"/>
</dbReference>
<dbReference type="SUPFAM" id="SSF53850">
    <property type="entry name" value="Periplasmic binding protein-like II"/>
    <property type="match status" value="1"/>
</dbReference>
<sequence>MFRIICILIFSLLILHGESFVLVTHPKSPIKNLTKSQAKSIYLKERRFWGDTKLTTLNLPPDNPLRKAFESDVLEMTPGELDSYWMKQHYRGHRPPYRVESVQSILMFVKKVEGAIGYIPQRAVTDDVKVIYKGNKR</sequence>
<dbReference type="EMBL" id="JAQIBD010000002">
    <property type="protein sequence ID" value="MDM5271584.1"/>
    <property type="molecule type" value="Genomic_DNA"/>
</dbReference>
<evidence type="ECO:0008006" key="3">
    <source>
        <dbReference type="Google" id="ProtNLM"/>
    </source>
</evidence>